<dbReference type="GO" id="GO:0009002">
    <property type="term" value="F:serine-type D-Ala-D-Ala carboxypeptidase activity"/>
    <property type="evidence" value="ECO:0007669"/>
    <property type="project" value="UniProtKB-EC"/>
</dbReference>
<protein>
    <recommendedName>
        <fullName evidence="14">Peptidoglycan D,D-transpeptidase MrdA</fullName>
        <ecNumber evidence="14">3.4.16.4</ecNumber>
    </recommendedName>
    <alternativeName>
        <fullName evidence="14">Penicillin-binding protein 2</fullName>
        <shortName evidence="14">PBP-2</shortName>
    </alternativeName>
</protein>
<reference evidence="17 18" key="1">
    <citation type="submission" date="2022-06" db="EMBL/GenBank/DDBJ databases">
        <title>Thiomicrohabdus sp. nov, an obligately chemolithoautotrophic, sulfur-oxidizing bacterium isolated from beach of Guanyin Mountain. Amoy.</title>
        <authorList>
            <person name="Zhu H."/>
        </authorList>
    </citation>
    <scope>NUCLEOTIDE SEQUENCE [LARGE SCALE GENOMIC DNA]</scope>
    <source>
        <strain evidence="17 18">XGS-01</strain>
    </source>
</reference>
<keyword evidence="10 14" id="KW-0573">Peptidoglycan synthesis</keyword>
<evidence type="ECO:0000256" key="2">
    <source>
        <dbReference type="ARBA" id="ARBA00004236"/>
    </source>
</evidence>
<dbReference type="Pfam" id="PF03717">
    <property type="entry name" value="PBP_dimer"/>
    <property type="match status" value="1"/>
</dbReference>
<evidence type="ECO:0000256" key="10">
    <source>
        <dbReference type="ARBA" id="ARBA00022984"/>
    </source>
</evidence>
<evidence type="ECO:0000313" key="17">
    <source>
        <dbReference type="EMBL" id="WEJ63263.1"/>
    </source>
</evidence>
<evidence type="ECO:0000256" key="1">
    <source>
        <dbReference type="ARBA" id="ARBA00004167"/>
    </source>
</evidence>
<dbReference type="PANTHER" id="PTHR30627:SF2">
    <property type="entry name" value="PEPTIDOGLYCAN D,D-TRANSPEPTIDASE MRDA"/>
    <property type="match status" value="1"/>
</dbReference>
<accession>A0ABY8CBA6</accession>
<keyword evidence="6 14" id="KW-0645">Protease</keyword>
<keyword evidence="5 14" id="KW-0121">Carboxypeptidase</keyword>
<keyword evidence="7 14" id="KW-0812">Transmembrane</keyword>
<keyword evidence="18" id="KW-1185">Reference proteome</keyword>
<dbReference type="InterPro" id="IPR012338">
    <property type="entry name" value="Beta-lactam/transpept-like"/>
</dbReference>
<comment type="catalytic activity">
    <reaction evidence="14">
        <text>Preferential cleavage: (Ac)2-L-Lys-D-Ala-|-D-Ala. Also transpeptidation of peptidyl-alanyl moieties that are N-acyl substituents of D-alanine.</text>
        <dbReference type="EC" id="3.4.16.4"/>
    </reaction>
</comment>
<dbReference type="Pfam" id="PF00905">
    <property type="entry name" value="Transpeptidase"/>
    <property type="match status" value="1"/>
</dbReference>
<sequence length="617" mass="69407">MPDPLKFNSDAEAFQQKRLFRFRLYFAYGFVLLLFVFLISRMAHLQWYNYERYHGLAEGNRISIETLPPTRGKIYDRNHILLADNQPVYALSMIREKMDDIHAFELALMNLLEGSDPEKIEAYFKKFRQLNRSKAYTLPFSVSEEQAARFSVMSYKFPGVTLTARLKRVYPHKSTAVHALGYVGRINVKELKKLNEQEYLGTNIIGKAGIERFYEDRLHGSPGVQQIETNARGRILRKLETTPATPGEDIHLTLDIELQKYAESLFKDKVGSIIALDPQNGEILAFASMPTFDPNLFVDGIDQKNYSRLLNDPHRPFINRAINGQYPPGSTIKPFVALGAIEKDYISPTKKIYDPGYFDYAGHRYRDWKRTGHGLIDLNAAIAQSCDTYFYELSLTMGVDAIHDAMSPFGFGEKTNIDIIGESKGILPSQQWKMETKGKPWYRGETIISSIGQGYNLTTPLQLAKATAILANRGKIIQPHLLKDELKDSSSSQIAIKKISNWDSVIQGMVDVMHGKKGTARRHGKGLPFKVAGKTGTAQVFGLNQGKYNADELAKRLHDHSLFIGFAPVDNPKIAVAVIVENGGSGSKTAAPMAINLMKHYLEEKLTGISTQTESKQ</sequence>
<comment type="function">
    <text evidence="14">Catalyzes cross-linking of the peptidoglycan cell wall.</text>
</comment>
<dbReference type="InterPro" id="IPR017790">
    <property type="entry name" value="Penicillin-binding_protein_2"/>
</dbReference>
<keyword evidence="8 14" id="KW-0378">Hydrolase</keyword>
<keyword evidence="9 14" id="KW-0133">Cell shape</keyword>
<dbReference type="SUPFAM" id="SSF56601">
    <property type="entry name" value="beta-lactamase/transpeptidase-like"/>
    <property type="match status" value="1"/>
</dbReference>
<keyword evidence="3 14" id="KW-1003">Cell membrane</keyword>
<dbReference type="InterPro" id="IPR050515">
    <property type="entry name" value="Beta-lactam/transpept"/>
</dbReference>
<evidence type="ECO:0000256" key="11">
    <source>
        <dbReference type="ARBA" id="ARBA00022989"/>
    </source>
</evidence>
<evidence type="ECO:0000259" key="15">
    <source>
        <dbReference type="Pfam" id="PF00905"/>
    </source>
</evidence>
<dbReference type="NCBIfam" id="TIGR03423">
    <property type="entry name" value="pbp2_mrdA"/>
    <property type="match status" value="1"/>
</dbReference>
<evidence type="ECO:0000256" key="9">
    <source>
        <dbReference type="ARBA" id="ARBA00022960"/>
    </source>
</evidence>
<dbReference type="EC" id="3.4.16.4" evidence="14"/>
<dbReference type="Gene3D" id="3.90.1310.10">
    <property type="entry name" value="Penicillin-binding protein 2a (Domain 2)"/>
    <property type="match status" value="1"/>
</dbReference>
<feature type="binding site" evidence="14">
    <location>
        <position position="386"/>
    </location>
    <ligand>
        <name>Zn(2+)</name>
        <dbReference type="ChEBI" id="CHEBI:29105"/>
    </ligand>
</feature>
<feature type="binding site" evidence="14">
    <location>
        <position position="354"/>
    </location>
    <ligand>
        <name>Zn(2+)</name>
        <dbReference type="ChEBI" id="CHEBI:29105"/>
    </ligand>
</feature>
<evidence type="ECO:0000256" key="12">
    <source>
        <dbReference type="ARBA" id="ARBA00023136"/>
    </source>
</evidence>
<evidence type="ECO:0000256" key="3">
    <source>
        <dbReference type="ARBA" id="ARBA00022475"/>
    </source>
</evidence>
<keyword evidence="12 14" id="KW-0472">Membrane</keyword>
<feature type="domain" description="Penicillin-binding protein transpeptidase" evidence="15">
    <location>
        <begin position="271"/>
        <end position="599"/>
    </location>
</feature>
<gene>
    <name evidence="14 17" type="primary">mrdA</name>
    <name evidence="17" type="ORF">NR989_03150</name>
</gene>
<evidence type="ECO:0000256" key="5">
    <source>
        <dbReference type="ARBA" id="ARBA00022645"/>
    </source>
</evidence>
<comment type="pathway">
    <text evidence="14">Cell wall biogenesis; peptidoglycan biosynthesis.</text>
</comment>
<evidence type="ECO:0000256" key="14">
    <source>
        <dbReference type="HAMAP-Rule" id="MF_02081"/>
    </source>
</evidence>
<dbReference type="RefSeq" id="WP_275595517.1">
    <property type="nucleotide sequence ID" value="NZ_CP102381.1"/>
</dbReference>
<dbReference type="Proteomes" id="UP001222275">
    <property type="component" value="Chromosome"/>
</dbReference>
<evidence type="ECO:0000256" key="7">
    <source>
        <dbReference type="ARBA" id="ARBA00022692"/>
    </source>
</evidence>
<keyword evidence="14" id="KW-0479">Metal-binding</keyword>
<dbReference type="EMBL" id="CP102381">
    <property type="protein sequence ID" value="WEJ63263.1"/>
    <property type="molecule type" value="Genomic_DNA"/>
</dbReference>
<keyword evidence="4 14" id="KW-0997">Cell inner membrane</keyword>
<evidence type="ECO:0000256" key="8">
    <source>
        <dbReference type="ARBA" id="ARBA00022801"/>
    </source>
</evidence>
<comment type="similarity">
    <text evidence="14">Belongs to the transpeptidase family. MrdA subfamily.</text>
</comment>
<keyword evidence="13 14" id="KW-0961">Cell wall biogenesis/degradation</keyword>
<evidence type="ECO:0000256" key="13">
    <source>
        <dbReference type="ARBA" id="ARBA00023316"/>
    </source>
</evidence>
<comment type="cofactor">
    <cofactor evidence="14">
        <name>Zn(2+)</name>
        <dbReference type="ChEBI" id="CHEBI:29105"/>
    </cofactor>
    <text evidence="14">Binds one Zn(2+) ion per subunit.</text>
</comment>
<evidence type="ECO:0000256" key="4">
    <source>
        <dbReference type="ARBA" id="ARBA00022519"/>
    </source>
</evidence>
<dbReference type="PANTHER" id="PTHR30627">
    <property type="entry name" value="PEPTIDOGLYCAN D,D-TRANSPEPTIDASE"/>
    <property type="match status" value="1"/>
</dbReference>
<evidence type="ECO:0000313" key="18">
    <source>
        <dbReference type="Proteomes" id="UP001222275"/>
    </source>
</evidence>
<organism evidence="17 18">
    <name type="scientific">Thiomicrorhabdus lithotrophica</name>
    <dbReference type="NCBI Taxonomy" id="2949997"/>
    <lineage>
        <taxon>Bacteria</taxon>
        <taxon>Pseudomonadati</taxon>
        <taxon>Pseudomonadota</taxon>
        <taxon>Gammaproteobacteria</taxon>
        <taxon>Thiotrichales</taxon>
        <taxon>Piscirickettsiaceae</taxon>
        <taxon>Thiomicrorhabdus</taxon>
    </lineage>
</organism>
<feature type="domain" description="Penicillin-binding protein dimerisation" evidence="16">
    <location>
        <begin position="67"/>
        <end position="239"/>
    </location>
</feature>
<comment type="subcellular location">
    <subcellularLocation>
        <location evidence="14">Cell inner membrane</location>
        <topology evidence="14">Single-pass membrane protein</topology>
    </subcellularLocation>
    <subcellularLocation>
        <location evidence="2">Cell membrane</location>
    </subcellularLocation>
    <subcellularLocation>
        <location evidence="1">Membrane</location>
        <topology evidence="1">Single-pass membrane protein</topology>
    </subcellularLocation>
</comment>
<feature type="transmembrane region" description="Helical" evidence="14">
    <location>
        <begin position="24"/>
        <end position="43"/>
    </location>
</feature>
<keyword evidence="14" id="KW-0862">Zinc</keyword>
<proteinExistence type="inferred from homology"/>
<dbReference type="InterPro" id="IPR036138">
    <property type="entry name" value="PBP_dimer_sf"/>
</dbReference>
<feature type="binding site" evidence="14">
    <location>
        <position position="367"/>
    </location>
    <ligand>
        <name>Zn(2+)</name>
        <dbReference type="ChEBI" id="CHEBI:29105"/>
    </ligand>
</feature>
<dbReference type="InterPro" id="IPR005311">
    <property type="entry name" value="PBP_dimer"/>
</dbReference>
<dbReference type="HAMAP" id="MF_02081">
    <property type="entry name" value="MrdA_transpept"/>
    <property type="match status" value="1"/>
</dbReference>
<dbReference type="Gene3D" id="3.40.710.10">
    <property type="entry name" value="DD-peptidase/beta-lactamase superfamily"/>
    <property type="match status" value="1"/>
</dbReference>
<dbReference type="SUPFAM" id="SSF56519">
    <property type="entry name" value="Penicillin binding protein dimerisation domain"/>
    <property type="match status" value="1"/>
</dbReference>
<evidence type="ECO:0000256" key="6">
    <source>
        <dbReference type="ARBA" id="ARBA00022670"/>
    </source>
</evidence>
<name>A0ABY8CBA6_9GAMM</name>
<dbReference type="InterPro" id="IPR001460">
    <property type="entry name" value="PCN-bd_Tpept"/>
</dbReference>
<keyword evidence="11 14" id="KW-1133">Transmembrane helix</keyword>
<feature type="binding site" evidence="14">
    <location>
        <position position="373"/>
    </location>
    <ligand>
        <name>Zn(2+)</name>
        <dbReference type="ChEBI" id="CHEBI:29105"/>
    </ligand>
</feature>
<feature type="active site" description="Acyl-ester intermediate" evidence="14">
    <location>
        <position position="330"/>
    </location>
</feature>
<evidence type="ECO:0000259" key="16">
    <source>
        <dbReference type="Pfam" id="PF03717"/>
    </source>
</evidence>
<dbReference type="Gene3D" id="3.30.1390.30">
    <property type="entry name" value="Penicillin-binding protein 2a, domain 3"/>
    <property type="match status" value="1"/>
</dbReference>